<proteinExistence type="predicted"/>
<dbReference type="eggNOG" id="ENOG503464W">
    <property type="taxonomic scope" value="Bacteria"/>
</dbReference>
<reference evidence="1" key="1">
    <citation type="submission" date="2009-07" db="EMBL/GenBank/DDBJ databases">
        <authorList>
            <person name="Weinstock G."/>
            <person name="Sodergren E."/>
            <person name="Clifton S."/>
            <person name="Fulton L."/>
            <person name="Fulton B."/>
            <person name="Courtney L."/>
            <person name="Fronick C."/>
            <person name="Harrison M."/>
            <person name="Strong C."/>
            <person name="Farmer C."/>
            <person name="Delahaunty K."/>
            <person name="Markovic C."/>
            <person name="Hall O."/>
            <person name="Minx P."/>
            <person name="Tomlinson C."/>
            <person name="Mitreva M."/>
            <person name="Nelson J."/>
            <person name="Hou S."/>
            <person name="Wollam A."/>
            <person name="Pepin K.H."/>
            <person name="Johnson M."/>
            <person name="Bhonagiri V."/>
            <person name="Nash W.E."/>
            <person name="Warren W."/>
            <person name="Chinwalla A."/>
            <person name="Mardis E.R."/>
            <person name="Wilson R.K."/>
        </authorList>
    </citation>
    <scope>NUCLEOTIDE SEQUENCE [LARGE SCALE GENOMIC DNA]</scope>
    <source>
        <strain evidence="1">ATCC 29256</strain>
    </source>
</reference>
<accession>C6MAV0</accession>
<sequence length="224" mass="24313">MVEHDFKVGGVVRGGVVAVVFDQFGGFALKGDEGRIGFEQARGDADEVGFDGFGGNPNGQHFDGTQAGVNQLAAGVLQQGGIGAGADQVVQAQPLADAEGLQPFVVVFGVEQVEEHFAQVGKVLIGRAETFVDAYAHLAGKAVAREDTEFDQRGIDVDLREPVVEASAEIFCEFFVLFERGDNQVEAFCRLFLPPRRRNLIKALRIRTKSVSVRLLESRGCRFW</sequence>
<dbReference type="Proteomes" id="UP000005365">
    <property type="component" value="Unassembled WGS sequence"/>
</dbReference>
<organism evidence="1 2">
    <name type="scientific">Neisseria sicca ATCC 29256</name>
    <dbReference type="NCBI Taxonomy" id="547045"/>
    <lineage>
        <taxon>Bacteria</taxon>
        <taxon>Pseudomonadati</taxon>
        <taxon>Pseudomonadota</taxon>
        <taxon>Betaproteobacteria</taxon>
        <taxon>Neisseriales</taxon>
        <taxon>Neisseriaceae</taxon>
        <taxon>Neisseria</taxon>
    </lineage>
</organism>
<gene>
    <name evidence="1" type="ORF">NEISICOT_03682</name>
</gene>
<name>C6MAV0_NEISI</name>
<dbReference type="EMBL" id="ACKO02000047">
    <property type="protein sequence ID" value="EET42573.1"/>
    <property type="molecule type" value="Genomic_DNA"/>
</dbReference>
<evidence type="ECO:0000313" key="1">
    <source>
        <dbReference type="EMBL" id="EET42573.1"/>
    </source>
</evidence>
<keyword evidence="2" id="KW-1185">Reference proteome</keyword>
<evidence type="ECO:0000313" key="2">
    <source>
        <dbReference type="Proteomes" id="UP000005365"/>
    </source>
</evidence>
<dbReference type="AlphaFoldDB" id="C6MAV0"/>
<comment type="caution">
    <text evidence="1">The sequence shown here is derived from an EMBL/GenBank/DDBJ whole genome shotgun (WGS) entry which is preliminary data.</text>
</comment>
<protein>
    <submittedName>
        <fullName evidence="1">Uncharacterized protein</fullName>
    </submittedName>
</protein>